<keyword evidence="3 4" id="KW-0949">S-adenosyl-L-methionine</keyword>
<evidence type="ECO:0000256" key="4">
    <source>
        <dbReference type="HAMAP-Rule" id="MF_02217"/>
    </source>
</evidence>
<comment type="similarity">
    <text evidence="4">Belongs to the class I-like SAM-binding methyltransferase superfamily. Cation-dependent O-methyltransferase family.</text>
</comment>
<dbReference type="EC" id="2.1.1.-" evidence="4"/>
<comment type="caution">
    <text evidence="5">The sequence shown here is derived from an EMBL/GenBank/DDBJ whole genome shotgun (WGS) entry which is preliminary data.</text>
</comment>
<dbReference type="PROSITE" id="PS51682">
    <property type="entry name" value="SAM_OMT_I"/>
    <property type="match status" value="1"/>
</dbReference>
<evidence type="ECO:0000256" key="3">
    <source>
        <dbReference type="ARBA" id="ARBA00022691"/>
    </source>
</evidence>
<feature type="binding site" evidence="4">
    <location>
        <position position="133"/>
    </location>
    <ligand>
        <name>S-adenosyl-L-methionine</name>
        <dbReference type="ChEBI" id="CHEBI:59789"/>
    </ligand>
</feature>
<proteinExistence type="inferred from homology"/>
<feature type="binding site" evidence="4">
    <location>
        <position position="159"/>
    </location>
    <ligand>
        <name>Mg(2+)</name>
        <dbReference type="ChEBI" id="CHEBI:18420"/>
    </ligand>
</feature>
<feature type="binding site" evidence="4">
    <location>
        <position position="160"/>
    </location>
    <ligand>
        <name>Mg(2+)</name>
        <dbReference type="ChEBI" id="CHEBI:18420"/>
    </ligand>
</feature>
<protein>
    <recommendedName>
        <fullName evidence="4">tRNA 5-hydroxyuridine methyltransferase</fullName>
        <ecNumber evidence="4">2.1.1.-</ecNumber>
    </recommendedName>
    <alternativeName>
        <fullName evidence="4">ho5U methyltransferase</fullName>
    </alternativeName>
</protein>
<feature type="binding site" evidence="4">
    <location>
        <position position="87"/>
    </location>
    <ligand>
        <name>S-adenosyl-L-methionine</name>
        <dbReference type="ChEBI" id="CHEBI:59789"/>
    </ligand>
</feature>
<dbReference type="InterPro" id="IPR050362">
    <property type="entry name" value="Cation-dep_OMT"/>
</dbReference>
<keyword evidence="4" id="KW-0819">tRNA processing</keyword>
<dbReference type="PANTHER" id="PTHR10509:SF14">
    <property type="entry name" value="CAFFEOYL-COA O-METHYLTRANSFERASE 3-RELATED"/>
    <property type="match status" value="1"/>
</dbReference>
<dbReference type="CDD" id="cd02440">
    <property type="entry name" value="AdoMet_MTases"/>
    <property type="match status" value="1"/>
</dbReference>
<dbReference type="InterPro" id="IPR002935">
    <property type="entry name" value="SAM_O-MeTrfase"/>
</dbReference>
<organism evidence="5 6">
    <name type="scientific">Alkaliphilus hydrothermalis</name>
    <dbReference type="NCBI Taxonomy" id="1482730"/>
    <lineage>
        <taxon>Bacteria</taxon>
        <taxon>Bacillati</taxon>
        <taxon>Bacillota</taxon>
        <taxon>Clostridia</taxon>
        <taxon>Peptostreptococcales</taxon>
        <taxon>Natronincolaceae</taxon>
        <taxon>Alkaliphilus</taxon>
    </lineage>
</organism>
<reference evidence="5 6" key="1">
    <citation type="submission" date="2021-01" db="EMBL/GenBank/DDBJ databases">
        <title>Genomic Encyclopedia of Type Strains, Phase IV (KMG-IV): sequencing the most valuable type-strain genomes for metagenomic binning, comparative biology and taxonomic classification.</title>
        <authorList>
            <person name="Goeker M."/>
        </authorList>
    </citation>
    <scope>NUCLEOTIDE SEQUENCE [LARGE SCALE GENOMIC DNA]</scope>
    <source>
        <strain evidence="5 6">DSM 25890</strain>
    </source>
</reference>
<feature type="binding site" evidence="4">
    <location>
        <position position="39"/>
    </location>
    <ligand>
        <name>S-adenosyl-L-methionine</name>
        <dbReference type="ChEBI" id="CHEBI:59789"/>
    </ligand>
</feature>
<comment type="subunit">
    <text evidence="4">Homodimer.</text>
</comment>
<comment type="function">
    <text evidence="4">Catalyzes the methylation of 5-hydroxyuridine (ho5U) to form 5-methoxyuridine (mo5U) at position 34 in tRNAs.</text>
</comment>
<feature type="binding site" evidence="4">
    <location>
        <position position="133"/>
    </location>
    <ligand>
        <name>Mg(2+)</name>
        <dbReference type="ChEBI" id="CHEBI:18420"/>
    </ligand>
</feature>
<dbReference type="InterPro" id="IPR043675">
    <property type="entry name" value="TrmR_methyltr"/>
</dbReference>
<dbReference type="SUPFAM" id="SSF53335">
    <property type="entry name" value="S-adenosyl-L-methionine-dependent methyltransferases"/>
    <property type="match status" value="1"/>
</dbReference>
<dbReference type="Proteomes" id="UP001314796">
    <property type="component" value="Unassembled WGS sequence"/>
</dbReference>
<dbReference type="PANTHER" id="PTHR10509">
    <property type="entry name" value="O-METHYLTRANSFERASE-RELATED"/>
    <property type="match status" value="1"/>
</dbReference>
<dbReference type="RefSeq" id="WP_204400246.1">
    <property type="nucleotide sequence ID" value="NZ_JAFBEE010000002.1"/>
</dbReference>
<sequence>MSNITNEFVESYIRELLPEEEGLFRDMEIYAEEHHVPIVHKEVAALLHVLTKSVGAKKVLEVGTAIAYSSLLFCRAMGHDGHITTIERNEDMIHQAKLNIKKASAEEQVRLLQGDAEEILRFLQGSYDVIFLDGAKGQYNDFLSDCLHLLKPGGLLISDNILYKGMIATDDLVVRRKRTIVNRMRSYLETICDHPQLETSIIPIGDGLALSYKRQEE</sequence>
<dbReference type="Gene3D" id="3.40.50.150">
    <property type="entry name" value="Vaccinia Virus protein VP39"/>
    <property type="match status" value="1"/>
</dbReference>
<gene>
    <name evidence="4" type="primary">trmR</name>
    <name evidence="5" type="ORF">JOC73_000473</name>
</gene>
<keyword evidence="1 4" id="KW-0489">Methyltransferase</keyword>
<evidence type="ECO:0000256" key="1">
    <source>
        <dbReference type="ARBA" id="ARBA00022603"/>
    </source>
</evidence>
<dbReference type="EMBL" id="JAFBEE010000002">
    <property type="protein sequence ID" value="MBM7613964.1"/>
    <property type="molecule type" value="Genomic_DNA"/>
</dbReference>
<keyword evidence="4" id="KW-0479">Metal-binding</keyword>
<accession>A0ABS2NLZ8</accession>
<evidence type="ECO:0000256" key="2">
    <source>
        <dbReference type="ARBA" id="ARBA00022679"/>
    </source>
</evidence>
<dbReference type="InterPro" id="IPR029063">
    <property type="entry name" value="SAM-dependent_MTases_sf"/>
</dbReference>
<evidence type="ECO:0000313" key="5">
    <source>
        <dbReference type="EMBL" id="MBM7613964.1"/>
    </source>
</evidence>
<dbReference type="Pfam" id="PF01596">
    <property type="entry name" value="Methyltransf_3"/>
    <property type="match status" value="1"/>
</dbReference>
<evidence type="ECO:0000313" key="6">
    <source>
        <dbReference type="Proteomes" id="UP001314796"/>
    </source>
</evidence>
<keyword evidence="4" id="KW-0460">Magnesium</keyword>
<keyword evidence="6" id="KW-1185">Reference proteome</keyword>
<dbReference type="HAMAP" id="MF_02217">
    <property type="entry name" value="TrmR_methyltr"/>
    <property type="match status" value="1"/>
</dbReference>
<comment type="catalytic activity">
    <reaction evidence="4">
        <text>5-hydroxyuridine(34) in tRNA + S-adenosyl-L-methionine = 5-methoxyuridine(34) in tRNA + S-adenosyl-L-homocysteine + H(+)</text>
        <dbReference type="Rhea" id="RHEA:60524"/>
        <dbReference type="Rhea" id="RHEA-COMP:13381"/>
        <dbReference type="Rhea" id="RHEA-COMP:15591"/>
        <dbReference type="ChEBI" id="CHEBI:15378"/>
        <dbReference type="ChEBI" id="CHEBI:57856"/>
        <dbReference type="ChEBI" id="CHEBI:59789"/>
        <dbReference type="ChEBI" id="CHEBI:136877"/>
        <dbReference type="ChEBI" id="CHEBI:143860"/>
    </reaction>
</comment>
<feature type="binding site" evidence="4">
    <location>
        <position position="69"/>
    </location>
    <ligand>
        <name>S-adenosyl-L-methionine</name>
        <dbReference type="ChEBI" id="CHEBI:59789"/>
    </ligand>
</feature>
<name>A0ABS2NLZ8_9FIRM</name>
<feature type="binding site" evidence="4">
    <location>
        <begin position="115"/>
        <end position="116"/>
    </location>
    <ligand>
        <name>S-adenosyl-L-methionine</name>
        <dbReference type="ChEBI" id="CHEBI:59789"/>
    </ligand>
</feature>
<keyword evidence="2 4" id="KW-0808">Transferase</keyword>